<feature type="non-terminal residue" evidence="2">
    <location>
        <position position="734"/>
    </location>
</feature>
<sequence length="734" mass="79357">MTRIIISLLLSLSVAFSENSSLSNSESSSHHNSTHTFPIEYIHATSHIQSNAPCRLNVSQYNTGSNPKTVASALQSSCSDGYEISLMDSIHYEYVEINKNKSIPVLIQSGYNISEKLIRTKVQQLFNGSTSSYRNSIYYLFIINNKIDASGYVDLKIWEDYCKSKADLTLDCICDANSTSYPIAQCQKDKLCKFDLIHQPIDVCPCQATGDPRAGGTCPAYCVKENLTSNCTCDSNLPNYSDGQCQIDKACKYDLIHQSNATCPCLSTADPRANGTCPAYCVKGNVTENCFCDSNLPNYSVGQCQIDKACKYDLIHQSNATCPCLSPADPRPDGTCPGYCIRGYVTSECICDSNLSSFPVESCQREKKCKFELINQTTSDCPCQATGDPRAGGACPAYCVKGQVTSECVCDYYIPDFTIAQCQKEKLCITNLINQTASDCSCLATGDPRAGKACPAYCIKGQVTSECTCDTNSTGYTIQQCQKEKLCMANLIHQTISDCPCLATGDPRAGNTCPAYCIKGQVTANCTCNANVTGYTVDQCQKEKLCFADLVNQTAADCPCLPTGDPRAGEGQCPAYCIKDQVNQSCVCDINIPGYTVAQCQIEYKCKYNLSSQTNATCPCLSTGDPRAGYGQCPAYCVAKDQPSQRCVCDSNPSAQYPPSTCQSEKKCNVSSSSTVTKDSCTCSGSNHPDVTYPLIQYPGQVPSGLGSAGLKHGQCQIDKACKYDLIHQSNATC</sequence>
<proteinExistence type="predicted"/>
<evidence type="ECO:0000256" key="1">
    <source>
        <dbReference type="SAM" id="SignalP"/>
    </source>
</evidence>
<dbReference type="Proteomes" id="UP000324800">
    <property type="component" value="Unassembled WGS sequence"/>
</dbReference>
<gene>
    <name evidence="2" type="ORF">EZS28_027031</name>
</gene>
<comment type="caution">
    <text evidence="2">The sequence shown here is derived from an EMBL/GenBank/DDBJ whole genome shotgun (WGS) entry which is preliminary data.</text>
</comment>
<feature type="signal peptide" evidence="1">
    <location>
        <begin position="1"/>
        <end position="17"/>
    </location>
</feature>
<reference evidence="2 3" key="1">
    <citation type="submission" date="2019-03" db="EMBL/GenBank/DDBJ databases">
        <title>Single cell metagenomics reveals metabolic interactions within the superorganism composed of flagellate Streblomastix strix and complex community of Bacteroidetes bacteria on its surface.</title>
        <authorList>
            <person name="Treitli S.C."/>
            <person name="Kolisko M."/>
            <person name="Husnik F."/>
            <person name="Keeling P."/>
            <person name="Hampl V."/>
        </authorList>
    </citation>
    <scope>NUCLEOTIDE SEQUENCE [LARGE SCALE GENOMIC DNA]</scope>
    <source>
        <strain evidence="2">ST1C</strain>
    </source>
</reference>
<dbReference type="OrthoDB" id="6058034at2759"/>
<accession>A0A5J4V4X9</accession>
<evidence type="ECO:0000313" key="2">
    <source>
        <dbReference type="EMBL" id="KAA6377442.1"/>
    </source>
</evidence>
<dbReference type="AlphaFoldDB" id="A0A5J4V4X9"/>
<evidence type="ECO:0000313" key="3">
    <source>
        <dbReference type="Proteomes" id="UP000324800"/>
    </source>
</evidence>
<organism evidence="2 3">
    <name type="scientific">Streblomastix strix</name>
    <dbReference type="NCBI Taxonomy" id="222440"/>
    <lineage>
        <taxon>Eukaryota</taxon>
        <taxon>Metamonada</taxon>
        <taxon>Preaxostyla</taxon>
        <taxon>Oxymonadida</taxon>
        <taxon>Streblomastigidae</taxon>
        <taxon>Streblomastix</taxon>
    </lineage>
</organism>
<name>A0A5J4V4X9_9EUKA</name>
<keyword evidence="1" id="KW-0732">Signal</keyword>
<dbReference type="EMBL" id="SNRW01009815">
    <property type="protein sequence ID" value="KAA6377442.1"/>
    <property type="molecule type" value="Genomic_DNA"/>
</dbReference>
<feature type="chain" id="PRO_5023902906" description="EGF-like domain-containing protein" evidence="1">
    <location>
        <begin position="18"/>
        <end position="734"/>
    </location>
</feature>
<evidence type="ECO:0008006" key="4">
    <source>
        <dbReference type="Google" id="ProtNLM"/>
    </source>
</evidence>
<protein>
    <recommendedName>
        <fullName evidence="4">EGF-like domain-containing protein</fullName>
    </recommendedName>
</protein>